<gene>
    <name evidence="2" type="ORF">FLO80_12100</name>
</gene>
<dbReference type="InterPro" id="IPR015947">
    <property type="entry name" value="PUA-like_sf"/>
</dbReference>
<evidence type="ECO:0000259" key="1">
    <source>
        <dbReference type="SMART" id="SM01022"/>
    </source>
</evidence>
<dbReference type="Pfam" id="PF04266">
    <property type="entry name" value="ASCH"/>
    <property type="match status" value="1"/>
</dbReference>
<name>A0A5A9ZCA0_9RHOB</name>
<comment type="caution">
    <text evidence="2">The sequence shown here is derived from an EMBL/GenBank/DDBJ whole genome shotgun (WGS) entry which is preliminary data.</text>
</comment>
<keyword evidence="3" id="KW-1185">Reference proteome</keyword>
<reference evidence="2 3" key="1">
    <citation type="submission" date="2019-07" db="EMBL/GenBank/DDBJ databases">
        <title>Aquicoccus porphyridii gen. nov., sp. nov., isolated from a small marine red alga, Porphyridium marinum.</title>
        <authorList>
            <person name="Liu L."/>
        </authorList>
    </citation>
    <scope>NUCLEOTIDE SEQUENCE [LARGE SCALE GENOMIC DNA]</scope>
    <source>
        <strain evidence="2 3">L1 8-17</strain>
    </source>
</reference>
<dbReference type="Gene3D" id="3.10.400.10">
    <property type="entry name" value="Sulfate adenylyltransferase"/>
    <property type="match status" value="1"/>
</dbReference>
<dbReference type="Proteomes" id="UP000325291">
    <property type="component" value="Unassembled WGS sequence"/>
</dbReference>
<dbReference type="PANTHER" id="PTHR39203">
    <property type="entry name" value="CYTOPLASMIC PROTEIN-RELATED"/>
    <property type="match status" value="1"/>
</dbReference>
<dbReference type="SMART" id="SM01022">
    <property type="entry name" value="ASCH"/>
    <property type="match status" value="1"/>
</dbReference>
<dbReference type="EMBL" id="VINQ01000008">
    <property type="protein sequence ID" value="KAA0914736.1"/>
    <property type="molecule type" value="Genomic_DNA"/>
</dbReference>
<organism evidence="2 3">
    <name type="scientific">Aquicoccus porphyridii</name>
    <dbReference type="NCBI Taxonomy" id="1852029"/>
    <lineage>
        <taxon>Bacteria</taxon>
        <taxon>Pseudomonadati</taxon>
        <taxon>Pseudomonadota</taxon>
        <taxon>Alphaproteobacteria</taxon>
        <taxon>Rhodobacterales</taxon>
        <taxon>Paracoccaceae</taxon>
        <taxon>Aquicoccus</taxon>
    </lineage>
</organism>
<dbReference type="SUPFAM" id="SSF88697">
    <property type="entry name" value="PUA domain-like"/>
    <property type="match status" value="1"/>
</dbReference>
<dbReference type="InterPro" id="IPR009326">
    <property type="entry name" value="DUF984"/>
</dbReference>
<proteinExistence type="predicted"/>
<accession>A0A5A9ZCA0</accession>
<dbReference type="InterPro" id="IPR007374">
    <property type="entry name" value="ASCH_domain"/>
</dbReference>
<dbReference type="RefSeq" id="WP_111366762.1">
    <property type="nucleotide sequence ID" value="NZ_JASHJG010000030.1"/>
</dbReference>
<dbReference type="PANTHER" id="PTHR39203:SF1">
    <property type="entry name" value="CYTOPLASMIC PROTEIN"/>
    <property type="match status" value="1"/>
</dbReference>
<feature type="domain" description="ASCH" evidence="1">
    <location>
        <begin position="16"/>
        <end position="133"/>
    </location>
</feature>
<evidence type="ECO:0000313" key="2">
    <source>
        <dbReference type="EMBL" id="KAA0914736.1"/>
    </source>
</evidence>
<protein>
    <submittedName>
        <fullName evidence="2">ASCH domain-containing protein</fullName>
    </submittedName>
</protein>
<dbReference type="AlphaFoldDB" id="A0A5A9ZCA0"/>
<evidence type="ECO:0000313" key="3">
    <source>
        <dbReference type="Proteomes" id="UP000325291"/>
    </source>
</evidence>
<sequence length="138" mass="15256">MNLDAALACYPGAQRFRFGDGPVLNSEILALVLAGRKSVTCDAVAGFEARGETPPEPGRVDIACDWEWRPVCAVRTIEVMRMPFEAVSEALVAAQGEFADLEDWRKGYEAYLGRTVGFVSGMEMLLERFEVVEAFRCD</sequence>